<evidence type="ECO:0000259" key="7">
    <source>
        <dbReference type="Pfam" id="PF07005"/>
    </source>
</evidence>
<evidence type="ECO:0000256" key="1">
    <source>
        <dbReference type="ARBA" id="ARBA00005715"/>
    </source>
</evidence>
<sequence length="448" mass="45375">MNPTETALRLGWYGDDFTGATDTLAVLTQAGLRAMLFLGVPAEPQLARAAAALGGPLDAVGIAGAARSMAPAAMARELEPVGAFFARLAPPVLHYKVCSTFDSAPGIGSIGGALRTLRPHVDQAVVPVVGGQPSLGRYCAFSNLFAAAGRGGAVERLDRHPTMRQHPTTPMDEADLRRHLAAQGLEPIAALHYPAYALPDAAQDAAFAAHVAAGAQAVVLDVADPGHLAPVGRLLWQQAQAGRLLAVGASSVAQALAAHWQQCGTLAAAPAATAPLAAASGPVLVFAGSLSPVTARQVRAATSYERIALAAADLLDAGASETAGVRIRQALAAGRHVLAYTAPADAAGADTTQAAALAAASARFVRRLLDQQAAAGAPLRRVGIAGGDTSSLATQALGLWGLSYRGSLGAGVAISRTHADAPALDGIELMLKGGQMGGDEVFEQLLGR</sequence>
<evidence type="ECO:0000259" key="8">
    <source>
        <dbReference type="Pfam" id="PF17042"/>
    </source>
</evidence>
<evidence type="ECO:0000256" key="6">
    <source>
        <dbReference type="ARBA" id="ARBA00023277"/>
    </source>
</evidence>
<proteinExistence type="inferred from homology"/>
<keyword evidence="4 9" id="KW-0418">Kinase</keyword>
<dbReference type="AlphaFoldDB" id="A0A6N8IXL0"/>
<gene>
    <name evidence="9" type="ORF">GON04_17800</name>
</gene>
<comment type="caution">
    <text evidence="9">The sequence shown here is derived from an EMBL/GenBank/DDBJ whole genome shotgun (WGS) entry which is preliminary data.</text>
</comment>
<dbReference type="InterPro" id="IPR042213">
    <property type="entry name" value="NBD_C_sf"/>
</dbReference>
<evidence type="ECO:0000313" key="10">
    <source>
        <dbReference type="Proteomes" id="UP000469385"/>
    </source>
</evidence>
<dbReference type="EMBL" id="WSEL01000009">
    <property type="protein sequence ID" value="MVQ31315.1"/>
    <property type="molecule type" value="Genomic_DNA"/>
</dbReference>
<dbReference type="Pfam" id="PF07005">
    <property type="entry name" value="SBD_N"/>
    <property type="match status" value="1"/>
</dbReference>
<evidence type="ECO:0000256" key="2">
    <source>
        <dbReference type="ARBA" id="ARBA00022679"/>
    </source>
</evidence>
<dbReference type="InterPro" id="IPR037051">
    <property type="entry name" value="4-carb_acid_sugar_kinase_N_sf"/>
</dbReference>
<keyword evidence="2" id="KW-0808">Transferase</keyword>
<dbReference type="InterPro" id="IPR010737">
    <property type="entry name" value="4-carb_acid_sugar_kinase_N"/>
</dbReference>
<accession>A0A6N8IXL0</accession>
<keyword evidence="5" id="KW-0067">ATP-binding</keyword>
<keyword evidence="10" id="KW-1185">Reference proteome</keyword>
<dbReference type="Gene3D" id="3.40.50.10840">
    <property type="entry name" value="Putative sugar-binding, N-terminal domain"/>
    <property type="match status" value="1"/>
</dbReference>
<evidence type="ECO:0000256" key="3">
    <source>
        <dbReference type="ARBA" id="ARBA00022741"/>
    </source>
</evidence>
<reference evidence="9 10" key="1">
    <citation type="submission" date="2019-12" db="EMBL/GenBank/DDBJ databases">
        <authorList>
            <person name="Huq M.A."/>
        </authorList>
    </citation>
    <scope>NUCLEOTIDE SEQUENCE [LARGE SCALE GENOMIC DNA]</scope>
    <source>
        <strain evidence="9 10">MAH-25</strain>
    </source>
</reference>
<dbReference type="Pfam" id="PF17042">
    <property type="entry name" value="NBD_C"/>
    <property type="match status" value="1"/>
</dbReference>
<dbReference type="SUPFAM" id="SSF142764">
    <property type="entry name" value="YgbK-like"/>
    <property type="match status" value="1"/>
</dbReference>
<dbReference type="Gene3D" id="3.40.980.20">
    <property type="entry name" value="Four-carbon acid sugar kinase, nucleotide binding domain"/>
    <property type="match status" value="1"/>
</dbReference>
<evidence type="ECO:0000313" key="9">
    <source>
        <dbReference type="EMBL" id="MVQ31315.1"/>
    </source>
</evidence>
<protein>
    <submittedName>
        <fullName evidence="9">Four-carbon acid sugar kinase family protein</fullName>
    </submittedName>
</protein>
<dbReference type="InterPro" id="IPR031475">
    <property type="entry name" value="NBD_C"/>
</dbReference>
<dbReference type="RefSeq" id="WP_157399375.1">
    <property type="nucleotide sequence ID" value="NZ_WSEL01000009.1"/>
</dbReference>
<keyword evidence="3" id="KW-0547">Nucleotide-binding</keyword>
<feature type="domain" description="Four-carbon acid sugar kinase nucleotide binding" evidence="8">
    <location>
        <begin position="284"/>
        <end position="442"/>
    </location>
</feature>
<name>A0A6N8IXL0_9BURK</name>
<dbReference type="Proteomes" id="UP000469385">
    <property type="component" value="Unassembled WGS sequence"/>
</dbReference>
<evidence type="ECO:0000256" key="4">
    <source>
        <dbReference type="ARBA" id="ARBA00022777"/>
    </source>
</evidence>
<comment type="similarity">
    <text evidence="1">Belongs to the four-carbon acid sugar kinase family.</text>
</comment>
<dbReference type="GO" id="GO:0016301">
    <property type="term" value="F:kinase activity"/>
    <property type="evidence" value="ECO:0007669"/>
    <property type="project" value="UniProtKB-KW"/>
</dbReference>
<organism evidence="9 10">
    <name type="scientific">Ramlibacter pinisoli</name>
    <dbReference type="NCBI Taxonomy" id="2682844"/>
    <lineage>
        <taxon>Bacteria</taxon>
        <taxon>Pseudomonadati</taxon>
        <taxon>Pseudomonadota</taxon>
        <taxon>Betaproteobacteria</taxon>
        <taxon>Burkholderiales</taxon>
        <taxon>Comamonadaceae</taxon>
        <taxon>Ramlibacter</taxon>
    </lineage>
</organism>
<keyword evidence="6" id="KW-0119">Carbohydrate metabolism</keyword>
<dbReference type="GO" id="GO:0005524">
    <property type="term" value="F:ATP binding"/>
    <property type="evidence" value="ECO:0007669"/>
    <property type="project" value="UniProtKB-KW"/>
</dbReference>
<evidence type="ECO:0000256" key="5">
    <source>
        <dbReference type="ARBA" id="ARBA00022840"/>
    </source>
</evidence>
<feature type="domain" description="Four-carbon acid sugar kinase N-terminal" evidence="7">
    <location>
        <begin position="10"/>
        <end position="256"/>
    </location>
</feature>